<reference evidence="2" key="1">
    <citation type="submission" date="2006-02" db="EMBL/GenBank/DDBJ databases">
        <title>Complete sequence of chromosome of Rhodoferax ferrireducens DSM 15236.</title>
        <authorList>
            <person name="Copeland A."/>
            <person name="Lucas S."/>
            <person name="Lapidus A."/>
            <person name="Barry K."/>
            <person name="Detter J.C."/>
            <person name="Glavina del Rio T."/>
            <person name="Hammon N."/>
            <person name="Israni S."/>
            <person name="Pitluck S."/>
            <person name="Brettin T."/>
            <person name="Bruce D."/>
            <person name="Han C."/>
            <person name="Tapia R."/>
            <person name="Gilna P."/>
            <person name="Kiss H."/>
            <person name="Schmutz J."/>
            <person name="Larimer F."/>
            <person name="Land M."/>
            <person name="Kyrpides N."/>
            <person name="Ivanova N."/>
            <person name="Richardson P."/>
        </authorList>
    </citation>
    <scope>NUCLEOTIDE SEQUENCE [LARGE SCALE GENOMIC DNA]</scope>
    <source>
        <strain evidence="2">ATCC BAA-621 / DSM 15236 / T118</strain>
    </source>
</reference>
<protein>
    <recommendedName>
        <fullName evidence="3">ABM domain-containing protein</fullName>
    </recommendedName>
</protein>
<dbReference type="KEGG" id="rfr:Rfer_0152"/>
<dbReference type="SUPFAM" id="SSF54909">
    <property type="entry name" value="Dimeric alpha+beta barrel"/>
    <property type="match status" value="1"/>
</dbReference>
<evidence type="ECO:0000313" key="1">
    <source>
        <dbReference type="EMBL" id="ABD67912.1"/>
    </source>
</evidence>
<sequence length="99" mass="11046">MIKTVEAFTYKLAVGTVPSAFVAANGKVNEWLKKQPGFLKRELSQLEDDSWLDIAHWKSAAEAKQAGEKFMTELSDCECMSMIDPDSNKMSHGELHLAI</sequence>
<dbReference type="EMBL" id="CP000267">
    <property type="protein sequence ID" value="ABD67912.1"/>
    <property type="molecule type" value="Genomic_DNA"/>
</dbReference>
<dbReference type="OrthoDB" id="1445730at2"/>
<keyword evidence="2" id="KW-1185">Reference proteome</keyword>
<dbReference type="InterPro" id="IPR011008">
    <property type="entry name" value="Dimeric_a/b-barrel"/>
</dbReference>
<evidence type="ECO:0008006" key="3">
    <source>
        <dbReference type="Google" id="ProtNLM"/>
    </source>
</evidence>
<dbReference type="STRING" id="338969.Rfer_0152"/>
<proteinExistence type="predicted"/>
<gene>
    <name evidence="1" type="ordered locus">Rfer_0152</name>
</gene>
<dbReference type="HOGENOM" id="CLU_164560_3_0_4"/>
<evidence type="ECO:0000313" key="2">
    <source>
        <dbReference type="Proteomes" id="UP000008332"/>
    </source>
</evidence>
<organism evidence="1 2">
    <name type="scientific">Albidiferax ferrireducens (strain ATCC BAA-621 / DSM 15236 / T118)</name>
    <name type="common">Rhodoferax ferrireducens</name>
    <dbReference type="NCBI Taxonomy" id="338969"/>
    <lineage>
        <taxon>Bacteria</taxon>
        <taxon>Pseudomonadati</taxon>
        <taxon>Pseudomonadota</taxon>
        <taxon>Betaproteobacteria</taxon>
        <taxon>Burkholderiales</taxon>
        <taxon>Comamonadaceae</taxon>
        <taxon>Rhodoferax</taxon>
    </lineage>
</organism>
<dbReference type="RefSeq" id="WP_011462485.1">
    <property type="nucleotide sequence ID" value="NC_007908.1"/>
</dbReference>
<dbReference type="Proteomes" id="UP000008332">
    <property type="component" value="Chromosome"/>
</dbReference>
<name>Q222Z1_ALBFT</name>
<dbReference type="eggNOG" id="ENOG5030IU2">
    <property type="taxonomic scope" value="Bacteria"/>
</dbReference>
<dbReference type="AlphaFoldDB" id="Q222Z1"/>
<accession>Q222Z1</accession>
<dbReference type="Gene3D" id="3.30.70.100">
    <property type="match status" value="1"/>
</dbReference>